<proteinExistence type="predicted"/>
<dbReference type="OrthoDB" id="1001765at2759"/>
<organism evidence="2 3">
    <name type="scientific">Curvularia clavata</name>
    <dbReference type="NCBI Taxonomy" id="95742"/>
    <lineage>
        <taxon>Eukaryota</taxon>
        <taxon>Fungi</taxon>
        <taxon>Dikarya</taxon>
        <taxon>Ascomycota</taxon>
        <taxon>Pezizomycotina</taxon>
        <taxon>Dothideomycetes</taxon>
        <taxon>Pleosporomycetidae</taxon>
        <taxon>Pleosporales</taxon>
        <taxon>Pleosporineae</taxon>
        <taxon>Pleosporaceae</taxon>
        <taxon>Curvularia</taxon>
    </lineage>
</organism>
<feature type="signal peptide" evidence="1">
    <location>
        <begin position="1"/>
        <end position="20"/>
    </location>
</feature>
<dbReference type="InterPro" id="IPR012347">
    <property type="entry name" value="Ferritin-like"/>
</dbReference>
<dbReference type="CDD" id="cd00657">
    <property type="entry name" value="Ferritin_like"/>
    <property type="match status" value="1"/>
</dbReference>
<evidence type="ECO:0000313" key="3">
    <source>
        <dbReference type="Proteomes" id="UP001056012"/>
    </source>
</evidence>
<dbReference type="PANTHER" id="PTHR31694:SF8">
    <property type="entry name" value="STRESS RESPONSE PROTEIN RDS1P"/>
    <property type="match status" value="1"/>
</dbReference>
<evidence type="ECO:0000313" key="2">
    <source>
        <dbReference type="EMBL" id="USP74376.1"/>
    </source>
</evidence>
<dbReference type="VEuPathDB" id="FungiDB:yc1106_01650"/>
<name>A0A9Q9DQJ3_CURCL</name>
<dbReference type="Gene3D" id="1.20.1260.10">
    <property type="match status" value="1"/>
</dbReference>
<feature type="chain" id="PRO_5040334340" evidence="1">
    <location>
        <begin position="21"/>
        <end position="322"/>
    </location>
</feature>
<dbReference type="PANTHER" id="PTHR31694">
    <property type="entry name" value="DESICCATION-LIKE PROTEIN"/>
    <property type="match status" value="1"/>
</dbReference>
<gene>
    <name evidence="2" type="ORF">yc1106_01650</name>
</gene>
<accession>A0A9Q9DQJ3</accession>
<dbReference type="Proteomes" id="UP001056012">
    <property type="component" value="Chromosome 1"/>
</dbReference>
<keyword evidence="1" id="KW-0732">Signal</keyword>
<dbReference type="Pfam" id="PF13668">
    <property type="entry name" value="Ferritin_2"/>
    <property type="match status" value="1"/>
</dbReference>
<evidence type="ECO:0000256" key="1">
    <source>
        <dbReference type="SAM" id="SignalP"/>
    </source>
</evidence>
<dbReference type="InterPro" id="IPR009078">
    <property type="entry name" value="Ferritin-like_SF"/>
</dbReference>
<dbReference type="InterPro" id="IPR052965">
    <property type="entry name" value="Pigment-catalase-like"/>
</dbReference>
<dbReference type="AlphaFoldDB" id="A0A9Q9DQJ3"/>
<reference evidence="2" key="1">
    <citation type="submission" date="2021-12" db="EMBL/GenBank/DDBJ databases">
        <title>Curvularia clavata genome.</title>
        <authorList>
            <person name="Cao Y."/>
        </authorList>
    </citation>
    <scope>NUCLEOTIDE SEQUENCE</scope>
    <source>
        <strain evidence="2">Yc1106</strain>
    </source>
</reference>
<dbReference type="SUPFAM" id="SSF47240">
    <property type="entry name" value="Ferritin-like"/>
    <property type="match status" value="1"/>
</dbReference>
<protein>
    <submittedName>
        <fullName evidence="2">Uncharacterized protein</fullName>
    </submittedName>
</protein>
<sequence>MPSIATVLKGLVALAPLVSAIPADYVRRESAPATITEKAEAASASPSAAAAASPAAAAGKLTDVDILNFALTAEHLESNFYKQGFAKFPMSDFMALGLSETQVKSLMGVGQTEATHVTTLQSAITGAGAKPVEPCEYNFDAALQSADSMVKTARVLEAVGVSAYLGAAPLVNSSDVLAAAGSIVTVEARHQAFIRVASGAEPVPAAFDTALGPRAVFTLAAQFIKSCPQGSNLNIQPFPSIALQNPAQATIGQNLKLSDPAQPAGAMFCAFVAPTGPQFTDITSGNCKVPDGISGEVYMMITKTKSVADSEVLAGPAVLQPS</sequence>
<keyword evidence="3" id="KW-1185">Reference proteome</keyword>
<dbReference type="EMBL" id="CP089274">
    <property type="protein sequence ID" value="USP74376.1"/>
    <property type="molecule type" value="Genomic_DNA"/>
</dbReference>